<proteinExistence type="inferred from homology"/>
<keyword evidence="2 7" id="KW-0121">Carboxypeptidase</keyword>
<dbReference type="AlphaFoldDB" id="A0A0H2RVX8"/>
<dbReference type="GO" id="GO:0006508">
    <property type="term" value="P:proteolysis"/>
    <property type="evidence" value="ECO:0007669"/>
    <property type="project" value="UniProtKB-KW"/>
</dbReference>
<keyword evidence="9" id="KW-1185">Reference proteome</keyword>
<name>A0A0H2RVX8_9AGAM</name>
<keyword evidence="6" id="KW-0325">Glycoprotein</keyword>
<protein>
    <recommendedName>
        <fullName evidence="7">Carboxypeptidase</fullName>
        <ecNumber evidence="7">3.4.16.-</ecNumber>
    </recommendedName>
</protein>
<dbReference type="OrthoDB" id="443318at2759"/>
<dbReference type="Gene3D" id="3.40.50.1820">
    <property type="entry name" value="alpha/beta hydrolase"/>
    <property type="match status" value="1"/>
</dbReference>
<dbReference type="InterPro" id="IPR018202">
    <property type="entry name" value="Ser_caboxypep_ser_AS"/>
</dbReference>
<evidence type="ECO:0000313" key="8">
    <source>
        <dbReference type="EMBL" id="KLO15782.1"/>
    </source>
</evidence>
<reference evidence="8 9" key="1">
    <citation type="submission" date="2015-04" db="EMBL/GenBank/DDBJ databases">
        <title>Complete genome sequence of Schizopora paradoxa KUC8140, a cosmopolitan wood degrader in East Asia.</title>
        <authorList>
            <consortium name="DOE Joint Genome Institute"/>
            <person name="Min B."/>
            <person name="Park H."/>
            <person name="Jang Y."/>
            <person name="Kim J.-J."/>
            <person name="Kim K.H."/>
            <person name="Pangilinan J."/>
            <person name="Lipzen A."/>
            <person name="Riley R."/>
            <person name="Grigoriev I.V."/>
            <person name="Spatafora J.W."/>
            <person name="Choi I.-G."/>
        </authorList>
    </citation>
    <scope>NUCLEOTIDE SEQUENCE [LARGE SCALE GENOMIC DNA]</scope>
    <source>
        <strain evidence="8 9">KUC8140</strain>
    </source>
</reference>
<dbReference type="SUPFAM" id="SSF53474">
    <property type="entry name" value="alpha/beta-Hydrolases"/>
    <property type="match status" value="1"/>
</dbReference>
<dbReference type="InterPro" id="IPR029058">
    <property type="entry name" value="AB_hydrolase_fold"/>
</dbReference>
<evidence type="ECO:0000256" key="4">
    <source>
        <dbReference type="ARBA" id="ARBA00022729"/>
    </source>
</evidence>
<evidence type="ECO:0000256" key="2">
    <source>
        <dbReference type="ARBA" id="ARBA00022645"/>
    </source>
</evidence>
<evidence type="ECO:0000256" key="7">
    <source>
        <dbReference type="RuleBase" id="RU361156"/>
    </source>
</evidence>
<dbReference type="PANTHER" id="PTHR11802">
    <property type="entry name" value="SERINE PROTEASE FAMILY S10 SERINE CARBOXYPEPTIDASE"/>
    <property type="match status" value="1"/>
</dbReference>
<keyword evidence="5 7" id="KW-0378">Hydrolase</keyword>
<dbReference type="STRING" id="27342.A0A0H2RVX8"/>
<evidence type="ECO:0000256" key="1">
    <source>
        <dbReference type="ARBA" id="ARBA00009431"/>
    </source>
</evidence>
<dbReference type="GO" id="GO:0000324">
    <property type="term" value="C:fungal-type vacuole"/>
    <property type="evidence" value="ECO:0007669"/>
    <property type="project" value="TreeGrafter"/>
</dbReference>
<gene>
    <name evidence="8" type="ORF">SCHPADRAFT_249378</name>
</gene>
<keyword evidence="4 7" id="KW-0732">Signal</keyword>
<evidence type="ECO:0000256" key="6">
    <source>
        <dbReference type="ARBA" id="ARBA00023180"/>
    </source>
</evidence>
<feature type="chain" id="PRO_5006516298" description="Carboxypeptidase" evidence="7">
    <location>
        <begin position="30"/>
        <end position="510"/>
    </location>
</feature>
<dbReference type="Proteomes" id="UP000053477">
    <property type="component" value="Unassembled WGS sequence"/>
</dbReference>
<comment type="similarity">
    <text evidence="1 7">Belongs to the peptidase S10 family.</text>
</comment>
<dbReference type="GO" id="GO:0004185">
    <property type="term" value="F:serine-type carboxypeptidase activity"/>
    <property type="evidence" value="ECO:0007669"/>
    <property type="project" value="UniProtKB-UniRule"/>
</dbReference>
<dbReference type="PROSITE" id="PS00131">
    <property type="entry name" value="CARBOXYPEPT_SER_SER"/>
    <property type="match status" value="1"/>
</dbReference>
<dbReference type="InterPro" id="IPR001563">
    <property type="entry name" value="Peptidase_S10"/>
</dbReference>
<dbReference type="PANTHER" id="PTHR11802:SF113">
    <property type="entry name" value="SERINE CARBOXYPEPTIDASE CTSA-4.1"/>
    <property type="match status" value="1"/>
</dbReference>
<dbReference type="Gene3D" id="1.10.287.410">
    <property type="match status" value="1"/>
</dbReference>
<dbReference type="InParanoid" id="A0A0H2RVX8"/>
<accession>A0A0H2RVX8</accession>
<evidence type="ECO:0000313" key="9">
    <source>
        <dbReference type="Proteomes" id="UP000053477"/>
    </source>
</evidence>
<sequence length="510" mass="56589">MTLGPSLVRSSLLCFVVLSVVLFAGLARAFQRPFGDTSPVQKDEAAHKGSFQSSAPGFAIFSPPQYPGYSLRFRSASFCDPTVNVYTGYLDVDQGSKHIFFYFFESRRDPYNDDIITWIEGGPGGSTAIGMMMVMGPCKIDVSNSSTNGTLWNPHGWNKEANLLFLDQPVGTGFSFSDIGNTVETSEDAAKDIVAFFNVFFETFSKFKGAGLHLAGESYAGHFVPIFASEISDQNMEARNEGREEINLKSMIIGNGITDIMTEYPGRFEVLCGKGALSAPPKSTSECVRMRAALPRCQQRMLHSCRETFDAIDCLAAVKFCESQMPFLPDNNPYDISRICTNMEARLGGLWCYAEPEAIDAYLNLESTRAILGTTEDTFPFQNYSIISIPVNTLFNNRLDKWFPPVELHVGELLERGVKALIFTGVYDSVCPWPMNRDWVEQLAWSGGHAFRNSAWMTWEVDDKQAGELKSSGPLTLASVWGAGHMAAHDKPAEVFFLISRWINNIGLQF</sequence>
<feature type="signal peptide" evidence="7">
    <location>
        <begin position="1"/>
        <end position="29"/>
    </location>
</feature>
<dbReference type="Pfam" id="PF00450">
    <property type="entry name" value="Peptidase_S10"/>
    <property type="match status" value="1"/>
</dbReference>
<organism evidence="8 9">
    <name type="scientific">Schizopora paradoxa</name>
    <dbReference type="NCBI Taxonomy" id="27342"/>
    <lineage>
        <taxon>Eukaryota</taxon>
        <taxon>Fungi</taxon>
        <taxon>Dikarya</taxon>
        <taxon>Basidiomycota</taxon>
        <taxon>Agaricomycotina</taxon>
        <taxon>Agaricomycetes</taxon>
        <taxon>Hymenochaetales</taxon>
        <taxon>Schizoporaceae</taxon>
        <taxon>Schizopora</taxon>
    </lineage>
</organism>
<evidence type="ECO:0000256" key="3">
    <source>
        <dbReference type="ARBA" id="ARBA00022670"/>
    </source>
</evidence>
<dbReference type="EMBL" id="KQ085925">
    <property type="protein sequence ID" value="KLO15782.1"/>
    <property type="molecule type" value="Genomic_DNA"/>
</dbReference>
<evidence type="ECO:0000256" key="5">
    <source>
        <dbReference type="ARBA" id="ARBA00022801"/>
    </source>
</evidence>
<dbReference type="EC" id="3.4.16.-" evidence="7"/>
<keyword evidence="3 7" id="KW-0645">Protease</keyword>
<dbReference type="PRINTS" id="PR00724">
    <property type="entry name" value="CRBOXYPTASEC"/>
</dbReference>